<dbReference type="OrthoDB" id="7688089at2"/>
<dbReference type="Proteomes" id="UP000294702">
    <property type="component" value="Unassembled WGS sequence"/>
</dbReference>
<name>A0A4R1FUB8_9PAST</name>
<gene>
    <name evidence="1" type="ORF">EV694_0735</name>
</gene>
<dbReference type="EMBL" id="SMFT01000002">
    <property type="protein sequence ID" value="TCJ98343.1"/>
    <property type="molecule type" value="Genomic_DNA"/>
</dbReference>
<protein>
    <submittedName>
        <fullName evidence="1">Biotin synthesis protein BioG</fullName>
    </submittedName>
</protein>
<dbReference type="Gene3D" id="3.40.50.1820">
    <property type="entry name" value="alpha/beta hydrolase"/>
    <property type="match status" value="1"/>
</dbReference>
<organism evidence="1 2">
    <name type="scientific">Volucribacter psittacicida</name>
    <dbReference type="NCBI Taxonomy" id="203482"/>
    <lineage>
        <taxon>Bacteria</taxon>
        <taxon>Pseudomonadati</taxon>
        <taxon>Pseudomonadota</taxon>
        <taxon>Gammaproteobacteria</taxon>
        <taxon>Pasteurellales</taxon>
        <taxon>Pasteurellaceae</taxon>
        <taxon>Volucribacter</taxon>
    </lineage>
</organism>
<proteinExistence type="predicted"/>
<evidence type="ECO:0000313" key="2">
    <source>
        <dbReference type="Proteomes" id="UP000294702"/>
    </source>
</evidence>
<dbReference type="InterPro" id="IPR029058">
    <property type="entry name" value="AB_hydrolase_fold"/>
</dbReference>
<dbReference type="AlphaFoldDB" id="A0A4R1FUB8"/>
<comment type="caution">
    <text evidence="1">The sequence shown here is derived from an EMBL/GenBank/DDBJ whole genome shotgun (WGS) entry which is preliminary data.</text>
</comment>
<dbReference type="Pfam" id="PF04301">
    <property type="entry name" value="BioG"/>
    <property type="match status" value="1"/>
</dbReference>
<keyword evidence="2" id="KW-1185">Reference proteome</keyword>
<dbReference type="SUPFAM" id="SSF53474">
    <property type="entry name" value="alpha/beta-Hydrolases"/>
    <property type="match status" value="1"/>
</dbReference>
<dbReference type="RefSeq" id="WP_132689400.1">
    <property type="nucleotide sequence ID" value="NZ_SMFT01000002.1"/>
</dbReference>
<evidence type="ECO:0000313" key="1">
    <source>
        <dbReference type="EMBL" id="TCJ98343.1"/>
    </source>
</evidence>
<dbReference type="InterPro" id="IPR007398">
    <property type="entry name" value="BioG"/>
</dbReference>
<reference evidence="1 2" key="1">
    <citation type="submission" date="2019-03" db="EMBL/GenBank/DDBJ databases">
        <title>Genomic Encyclopedia of Type Strains, Phase IV (KMG-IV): sequencing the most valuable type-strain genomes for metagenomic binning, comparative biology and taxonomic classification.</title>
        <authorList>
            <person name="Goeker M."/>
        </authorList>
    </citation>
    <scope>NUCLEOTIDE SEQUENCE [LARGE SCALE GENOMIC DNA]</scope>
    <source>
        <strain evidence="1 2">DSM 15534</strain>
    </source>
</reference>
<sequence length="218" mass="25503">MKVTLIQPTHHATQLILYFAGWGTTPQAVKHLALPQNTDLAICYDYQDFQFPLDLSQYQQIHLVAWSMGVWVAERVMQNIPVQQAIAINGTPLPMHDQYGIPVSVFNATLQQLSENSRNKFELRMCQSKALYQQYQQLADPRSLNNIQQELQWLHQQLNADQRHDLIHWDRAIIGEQDKIFPVTNLQQYWQPRCPISTYAIPHYPFAHFSHWEQLLCP</sequence>
<accession>A0A4R1FUB8</accession>